<evidence type="ECO:0000313" key="1">
    <source>
        <dbReference type="EMBL" id="KAF0726566.1"/>
    </source>
</evidence>
<dbReference type="GO" id="GO:0043248">
    <property type="term" value="P:proteasome assembly"/>
    <property type="evidence" value="ECO:0007669"/>
    <property type="project" value="InterPro"/>
</dbReference>
<dbReference type="AlphaFoldDB" id="A0A6G0WHC5"/>
<dbReference type="Pfam" id="PF16093">
    <property type="entry name" value="PAC4"/>
    <property type="match status" value="1"/>
</dbReference>
<evidence type="ECO:0008006" key="3">
    <source>
        <dbReference type="Google" id="ProtNLM"/>
    </source>
</evidence>
<sequence length="127" mass="14288">METMMEALRVEERTSTRILDFDGEFVDQHFSVQIWLLANACFVWIGLDSTAVSLGSMSTAVKTKYDPLPLASSLIGGGNEMEQQMAQRLVLRTGRQVFVSCNLPDDDMELGAFIERAIIKRLNQESR</sequence>
<name>A0A6G0WHC5_9STRA</name>
<proteinExistence type="predicted"/>
<dbReference type="PANTHER" id="PTHR33559">
    <property type="entry name" value="PROTEASOME ASSEMBLY CHAPERONE 4"/>
    <property type="match status" value="1"/>
</dbReference>
<organism evidence="1 2">
    <name type="scientific">Aphanomyces euteiches</name>
    <dbReference type="NCBI Taxonomy" id="100861"/>
    <lineage>
        <taxon>Eukaryota</taxon>
        <taxon>Sar</taxon>
        <taxon>Stramenopiles</taxon>
        <taxon>Oomycota</taxon>
        <taxon>Saprolegniomycetes</taxon>
        <taxon>Saprolegniales</taxon>
        <taxon>Verrucalvaceae</taxon>
        <taxon>Aphanomyces</taxon>
    </lineage>
</organism>
<dbReference type="VEuPathDB" id="FungiDB:AeMF1_020939"/>
<comment type="caution">
    <text evidence="1">The sequence shown here is derived from an EMBL/GenBank/DDBJ whole genome shotgun (WGS) entry which is preliminary data.</text>
</comment>
<evidence type="ECO:0000313" key="2">
    <source>
        <dbReference type="Proteomes" id="UP000481153"/>
    </source>
</evidence>
<accession>A0A6G0WHC5</accession>
<dbReference type="EMBL" id="VJMJ01000213">
    <property type="protein sequence ID" value="KAF0726566.1"/>
    <property type="molecule type" value="Genomic_DNA"/>
</dbReference>
<dbReference type="InterPro" id="IPR032157">
    <property type="entry name" value="PAC4"/>
</dbReference>
<keyword evidence="2" id="KW-1185">Reference proteome</keyword>
<reference evidence="1 2" key="1">
    <citation type="submission" date="2019-07" db="EMBL/GenBank/DDBJ databases">
        <title>Genomics analysis of Aphanomyces spp. identifies a new class of oomycete effector associated with host adaptation.</title>
        <authorList>
            <person name="Gaulin E."/>
        </authorList>
    </citation>
    <scope>NUCLEOTIDE SEQUENCE [LARGE SCALE GENOMIC DNA]</scope>
    <source>
        <strain evidence="1 2">ATCC 201684</strain>
    </source>
</reference>
<gene>
    <name evidence="1" type="ORF">Ae201684_015191</name>
</gene>
<dbReference type="Proteomes" id="UP000481153">
    <property type="component" value="Unassembled WGS sequence"/>
</dbReference>
<protein>
    <recommendedName>
        <fullName evidence="3">Proteasome assembly chaperone 4</fullName>
    </recommendedName>
</protein>
<dbReference type="PANTHER" id="PTHR33559:SF1">
    <property type="entry name" value="PROTEASOME ASSEMBLY CHAPERONE 4"/>
    <property type="match status" value="1"/>
</dbReference>